<dbReference type="EMBL" id="JAIWYP010000007">
    <property type="protein sequence ID" value="KAH3799778.1"/>
    <property type="molecule type" value="Genomic_DNA"/>
</dbReference>
<keyword evidence="2" id="KW-1185">Reference proteome</keyword>
<organism evidence="1 2">
    <name type="scientific">Dreissena polymorpha</name>
    <name type="common">Zebra mussel</name>
    <name type="synonym">Mytilus polymorpha</name>
    <dbReference type="NCBI Taxonomy" id="45954"/>
    <lineage>
        <taxon>Eukaryota</taxon>
        <taxon>Metazoa</taxon>
        <taxon>Spiralia</taxon>
        <taxon>Lophotrochozoa</taxon>
        <taxon>Mollusca</taxon>
        <taxon>Bivalvia</taxon>
        <taxon>Autobranchia</taxon>
        <taxon>Heteroconchia</taxon>
        <taxon>Euheterodonta</taxon>
        <taxon>Imparidentia</taxon>
        <taxon>Neoheterodontei</taxon>
        <taxon>Myida</taxon>
        <taxon>Dreissenoidea</taxon>
        <taxon>Dreissenidae</taxon>
        <taxon>Dreissena</taxon>
    </lineage>
</organism>
<name>A0A9D4FJ44_DREPO</name>
<dbReference type="Proteomes" id="UP000828390">
    <property type="component" value="Unassembled WGS sequence"/>
</dbReference>
<evidence type="ECO:0000313" key="2">
    <source>
        <dbReference type="Proteomes" id="UP000828390"/>
    </source>
</evidence>
<gene>
    <name evidence="1" type="ORF">DPMN_153394</name>
</gene>
<evidence type="ECO:0000313" key="1">
    <source>
        <dbReference type="EMBL" id="KAH3799778.1"/>
    </source>
</evidence>
<protein>
    <submittedName>
        <fullName evidence="1">Uncharacterized protein</fullName>
    </submittedName>
</protein>
<comment type="caution">
    <text evidence="1">The sequence shown here is derived from an EMBL/GenBank/DDBJ whole genome shotgun (WGS) entry which is preliminary data.</text>
</comment>
<dbReference type="AlphaFoldDB" id="A0A9D4FJ44"/>
<sequence>MDMIGFYQMRWIGLIGSDGWIDRFGSDESVHIGWSDQWMDRSDRMYRSDRIRWIGSNRMDRWIGPNQINRMDGLHKFNNWKKVVDELMDG</sequence>
<reference evidence="1" key="2">
    <citation type="submission" date="2020-11" db="EMBL/GenBank/DDBJ databases">
        <authorList>
            <person name="McCartney M.A."/>
            <person name="Auch B."/>
            <person name="Kono T."/>
            <person name="Mallez S."/>
            <person name="Becker A."/>
            <person name="Gohl D.M."/>
            <person name="Silverstein K.A.T."/>
            <person name="Koren S."/>
            <person name="Bechman K.B."/>
            <person name="Herman A."/>
            <person name="Abrahante J.E."/>
            <person name="Garbe J."/>
        </authorList>
    </citation>
    <scope>NUCLEOTIDE SEQUENCE</scope>
    <source>
        <strain evidence="1">Duluth1</strain>
        <tissue evidence="1">Whole animal</tissue>
    </source>
</reference>
<accession>A0A9D4FJ44</accession>
<proteinExistence type="predicted"/>
<reference evidence="1" key="1">
    <citation type="journal article" date="2019" name="bioRxiv">
        <title>The Genome of the Zebra Mussel, Dreissena polymorpha: A Resource for Invasive Species Research.</title>
        <authorList>
            <person name="McCartney M.A."/>
            <person name="Auch B."/>
            <person name="Kono T."/>
            <person name="Mallez S."/>
            <person name="Zhang Y."/>
            <person name="Obille A."/>
            <person name="Becker A."/>
            <person name="Abrahante J.E."/>
            <person name="Garbe J."/>
            <person name="Badalamenti J.P."/>
            <person name="Herman A."/>
            <person name="Mangelson H."/>
            <person name="Liachko I."/>
            <person name="Sullivan S."/>
            <person name="Sone E.D."/>
            <person name="Koren S."/>
            <person name="Silverstein K.A.T."/>
            <person name="Beckman K.B."/>
            <person name="Gohl D.M."/>
        </authorList>
    </citation>
    <scope>NUCLEOTIDE SEQUENCE</scope>
    <source>
        <strain evidence="1">Duluth1</strain>
        <tissue evidence="1">Whole animal</tissue>
    </source>
</reference>